<proteinExistence type="inferred from homology"/>
<evidence type="ECO:0000256" key="1">
    <source>
        <dbReference type="ARBA" id="ARBA00008812"/>
    </source>
</evidence>
<dbReference type="InterPro" id="IPR036761">
    <property type="entry name" value="TTHA0802/YceI-like_sf"/>
</dbReference>
<accession>A0ABQ2ZKZ7</accession>
<sequence length="189" mass="20310">MESNETNANANNDTATAAPALGHYAIDPAASTVEFTTRHVFGLLPVRGTFTIRSGSVDIAEPLGGSGVRAEIGTASFSTGSRQRDRAVRSARFLDAERHPLMTFTGDRVDGTTVPGTLTVCGVARPVSLRIEESASTTGGVHRPRHGPYRPDRIRGDRVPWHGRAAPRGDATRPLRPGVMPGRDRKEWC</sequence>
<feature type="domain" description="Lipid/polyisoprenoid-binding YceI-like" evidence="3">
    <location>
        <begin position="23"/>
        <end position="166"/>
    </location>
</feature>
<dbReference type="InterPro" id="IPR007372">
    <property type="entry name" value="Lipid/polyisoprenoid-bd_YceI"/>
</dbReference>
<evidence type="ECO:0000259" key="3">
    <source>
        <dbReference type="SMART" id="SM00867"/>
    </source>
</evidence>
<comment type="caution">
    <text evidence="4">The sequence shown here is derived from an EMBL/GenBank/DDBJ whole genome shotgun (WGS) entry which is preliminary data.</text>
</comment>
<organism evidence="4 5">
    <name type="scientific">Streptomyces xanthochromogenes</name>
    <dbReference type="NCBI Taxonomy" id="67384"/>
    <lineage>
        <taxon>Bacteria</taxon>
        <taxon>Bacillati</taxon>
        <taxon>Actinomycetota</taxon>
        <taxon>Actinomycetes</taxon>
        <taxon>Kitasatosporales</taxon>
        <taxon>Streptomycetaceae</taxon>
        <taxon>Streptomyces</taxon>
    </lineage>
</organism>
<evidence type="ECO:0000313" key="4">
    <source>
        <dbReference type="EMBL" id="GGY19220.1"/>
    </source>
</evidence>
<dbReference type="RefSeq" id="WP_229892182.1">
    <property type="nucleotide sequence ID" value="NZ_BMUU01000001.1"/>
</dbReference>
<evidence type="ECO:0000313" key="5">
    <source>
        <dbReference type="Proteomes" id="UP000600946"/>
    </source>
</evidence>
<evidence type="ECO:0000256" key="2">
    <source>
        <dbReference type="SAM" id="MobiDB-lite"/>
    </source>
</evidence>
<dbReference type="SMART" id="SM00867">
    <property type="entry name" value="YceI"/>
    <property type="match status" value="1"/>
</dbReference>
<dbReference type="SUPFAM" id="SSF101874">
    <property type="entry name" value="YceI-like"/>
    <property type="match status" value="1"/>
</dbReference>
<dbReference type="Pfam" id="PF04264">
    <property type="entry name" value="YceI"/>
    <property type="match status" value="1"/>
</dbReference>
<reference evidence="5" key="1">
    <citation type="journal article" date="2019" name="Int. J. Syst. Evol. Microbiol.">
        <title>The Global Catalogue of Microorganisms (GCM) 10K type strain sequencing project: providing services to taxonomists for standard genome sequencing and annotation.</title>
        <authorList>
            <consortium name="The Broad Institute Genomics Platform"/>
            <consortium name="The Broad Institute Genome Sequencing Center for Infectious Disease"/>
            <person name="Wu L."/>
            <person name="Ma J."/>
        </authorList>
    </citation>
    <scope>NUCLEOTIDE SEQUENCE [LARGE SCALE GENOMIC DNA]</scope>
    <source>
        <strain evidence="5">JCM 4594</strain>
    </source>
</reference>
<dbReference type="GeneID" id="96289028"/>
<dbReference type="Proteomes" id="UP000600946">
    <property type="component" value="Unassembled WGS sequence"/>
</dbReference>
<name>A0ABQ2ZKZ7_9ACTN</name>
<dbReference type="Gene3D" id="2.40.128.110">
    <property type="entry name" value="Lipid/polyisoprenoid-binding, YceI-like"/>
    <property type="match status" value="1"/>
</dbReference>
<dbReference type="PANTHER" id="PTHR34406">
    <property type="entry name" value="PROTEIN YCEI"/>
    <property type="match status" value="1"/>
</dbReference>
<comment type="similarity">
    <text evidence="1">Belongs to the UPF0312 family.</text>
</comment>
<gene>
    <name evidence="4" type="ORF">GCM10010326_10190</name>
</gene>
<protein>
    <recommendedName>
        <fullName evidence="3">Lipid/polyisoprenoid-binding YceI-like domain-containing protein</fullName>
    </recommendedName>
</protein>
<feature type="region of interest" description="Disordered" evidence="2">
    <location>
        <begin position="134"/>
        <end position="189"/>
    </location>
</feature>
<keyword evidence="5" id="KW-1185">Reference proteome</keyword>
<dbReference type="EMBL" id="BMUU01000001">
    <property type="protein sequence ID" value="GGY19220.1"/>
    <property type="molecule type" value="Genomic_DNA"/>
</dbReference>
<dbReference type="PANTHER" id="PTHR34406:SF1">
    <property type="entry name" value="PROTEIN YCEI"/>
    <property type="match status" value="1"/>
</dbReference>
<feature type="compositionally biased region" description="Basic and acidic residues" evidence="2">
    <location>
        <begin position="149"/>
        <end position="160"/>
    </location>
</feature>